<dbReference type="EMBL" id="MGGL01000004">
    <property type="protein sequence ID" value="OGM27494.1"/>
    <property type="molecule type" value="Genomic_DNA"/>
</dbReference>
<dbReference type="GO" id="GO:0016740">
    <property type="term" value="F:transferase activity"/>
    <property type="evidence" value="ECO:0007669"/>
    <property type="project" value="UniProtKB-KW"/>
</dbReference>
<dbReference type="InterPro" id="IPR041698">
    <property type="entry name" value="Methyltransf_25"/>
</dbReference>
<dbReference type="SUPFAM" id="SSF53335">
    <property type="entry name" value="S-adenosyl-L-methionine-dependent methyltransferases"/>
    <property type="match status" value="1"/>
</dbReference>
<dbReference type="CDD" id="cd02440">
    <property type="entry name" value="AdoMet_MTases"/>
    <property type="match status" value="1"/>
</dbReference>
<evidence type="ECO:0000256" key="1">
    <source>
        <dbReference type="ARBA" id="ARBA00022679"/>
    </source>
</evidence>
<evidence type="ECO:0000259" key="2">
    <source>
        <dbReference type="Pfam" id="PF13649"/>
    </source>
</evidence>
<dbReference type="Gene3D" id="3.40.50.150">
    <property type="entry name" value="Vaccinia Virus protein VP39"/>
    <property type="match status" value="1"/>
</dbReference>
<evidence type="ECO:0000313" key="3">
    <source>
        <dbReference type="EMBL" id="OGM27494.1"/>
    </source>
</evidence>
<protein>
    <recommendedName>
        <fullName evidence="2">Methyltransferase domain-containing protein</fullName>
    </recommendedName>
</protein>
<keyword evidence="1" id="KW-0808">Transferase</keyword>
<evidence type="ECO:0000313" key="4">
    <source>
        <dbReference type="Proteomes" id="UP000179221"/>
    </source>
</evidence>
<proteinExistence type="predicted"/>
<comment type="caution">
    <text evidence="3">The sequence shown here is derived from an EMBL/GenBank/DDBJ whole genome shotgun (WGS) entry which is preliminary data.</text>
</comment>
<name>A0A1F7YJG5_9BACT</name>
<reference evidence="3 4" key="1">
    <citation type="journal article" date="2016" name="Nat. Commun.">
        <title>Thousands of microbial genomes shed light on interconnected biogeochemical processes in an aquifer system.</title>
        <authorList>
            <person name="Anantharaman K."/>
            <person name="Brown C.T."/>
            <person name="Hug L.A."/>
            <person name="Sharon I."/>
            <person name="Castelle C.J."/>
            <person name="Probst A.J."/>
            <person name="Thomas B.C."/>
            <person name="Singh A."/>
            <person name="Wilkins M.J."/>
            <person name="Karaoz U."/>
            <person name="Brodie E.L."/>
            <person name="Williams K.H."/>
            <person name="Hubbard S.S."/>
            <person name="Banfield J.F."/>
        </authorList>
    </citation>
    <scope>NUCLEOTIDE SEQUENCE [LARGE SCALE GENOMIC DNA]</scope>
</reference>
<dbReference type="Proteomes" id="UP000179221">
    <property type="component" value="Unassembled WGS sequence"/>
</dbReference>
<organism evidence="3 4">
    <name type="scientific">Candidatus Woesebacteria bacterium RIFCSPHIGHO2_01_FULL_40_22</name>
    <dbReference type="NCBI Taxonomy" id="1802499"/>
    <lineage>
        <taxon>Bacteria</taxon>
        <taxon>Candidatus Woeseibacteriota</taxon>
    </lineage>
</organism>
<gene>
    <name evidence="3" type="ORF">A2628_01755</name>
</gene>
<feature type="domain" description="Methyltransferase" evidence="2">
    <location>
        <begin position="39"/>
        <end position="137"/>
    </location>
</feature>
<dbReference type="InterPro" id="IPR029063">
    <property type="entry name" value="SAM-dependent_MTases_sf"/>
</dbReference>
<accession>A0A1F7YJG5</accession>
<dbReference type="PANTHER" id="PTHR43861">
    <property type="entry name" value="TRANS-ACONITATE 2-METHYLTRANSFERASE-RELATED"/>
    <property type="match status" value="1"/>
</dbReference>
<dbReference type="AlphaFoldDB" id="A0A1F7YJG5"/>
<sequence>MTKDSKFWDAVHKKTSGDITKHSYLAEESERFFPRNATICDLGGGLGFDALYFIQKGHNVVLLDISTFALKRAINQVKALKLSKKLLTKQVDFGLGGLPIKDACCDVVFSRIGLNYFPMRETQKLFSEVRRILKTGGKAYLALKSPDDKEEMKFLNSAAVEMEPSVFIEGEQIRSRFTRKELEAMLNEVGISDFDTRAYQEGPDVKRDEFGVTKEKKLYLNLITFTKL</sequence>
<dbReference type="Pfam" id="PF13649">
    <property type="entry name" value="Methyltransf_25"/>
    <property type="match status" value="1"/>
</dbReference>